<evidence type="ECO:0000256" key="1">
    <source>
        <dbReference type="ARBA" id="ARBA00004477"/>
    </source>
</evidence>
<evidence type="ECO:0000256" key="4">
    <source>
        <dbReference type="ARBA" id="ARBA00022676"/>
    </source>
</evidence>
<keyword evidence="3" id="KW-0337">GPI-anchor biosynthesis</keyword>
<dbReference type="UniPathway" id="UPA00196"/>
<evidence type="ECO:0000313" key="11">
    <source>
        <dbReference type="EMBL" id="BAL87612.1"/>
    </source>
</evidence>
<evidence type="ECO:0000313" key="12">
    <source>
        <dbReference type="Proteomes" id="UP000007882"/>
    </source>
</evidence>
<evidence type="ECO:0000256" key="3">
    <source>
        <dbReference type="ARBA" id="ARBA00022502"/>
    </source>
</evidence>
<comment type="subcellular location">
    <subcellularLocation>
        <location evidence="1">Endoplasmic reticulum membrane</location>
        <topology evidence="1">Multi-pass membrane protein</topology>
    </subcellularLocation>
</comment>
<dbReference type="KEGG" id="ams:AMIS_23920"/>
<dbReference type="GO" id="GO:0000009">
    <property type="term" value="F:alpha-1,6-mannosyltransferase activity"/>
    <property type="evidence" value="ECO:0007669"/>
    <property type="project" value="InterPro"/>
</dbReference>
<dbReference type="PANTHER" id="PTHR12468">
    <property type="entry name" value="GPI MANNOSYLTRANSFERASE 2"/>
    <property type="match status" value="1"/>
</dbReference>
<dbReference type="GO" id="GO:0004376">
    <property type="term" value="F:GPI mannosyltransferase activity"/>
    <property type="evidence" value="ECO:0007669"/>
    <property type="project" value="InterPro"/>
</dbReference>
<dbReference type="Proteomes" id="UP000007882">
    <property type="component" value="Chromosome"/>
</dbReference>
<reference evidence="11 12" key="1">
    <citation type="submission" date="2012-02" db="EMBL/GenBank/DDBJ databases">
        <title>Complete genome sequence of Actinoplanes missouriensis 431 (= NBRC 102363).</title>
        <authorList>
            <person name="Ohnishi Y."/>
            <person name="Ishikawa J."/>
            <person name="Sekine M."/>
            <person name="Hosoyama A."/>
            <person name="Harada T."/>
            <person name="Narita H."/>
            <person name="Hata T."/>
            <person name="Konno Y."/>
            <person name="Tutikane K."/>
            <person name="Fujita N."/>
            <person name="Horinouchi S."/>
            <person name="Hayakawa M."/>
        </authorList>
    </citation>
    <scope>NUCLEOTIDE SEQUENCE [LARGE SCALE GENOMIC DNA]</scope>
    <source>
        <strain evidence="12">ATCC 14538 / DSM 43046 / CBS 188.64 / JCM 3121 / NBRC 102363 / NCIMB 12654 / NRRL B-3342 / UNCC 431</strain>
    </source>
</reference>
<keyword evidence="4" id="KW-0328">Glycosyltransferase</keyword>
<dbReference type="PATRIC" id="fig|512565.3.peg.2390"/>
<comment type="pathway">
    <text evidence="2">Glycolipid biosynthesis; glycosylphosphatidylinositol-anchor biosynthesis.</text>
</comment>
<feature type="transmembrane region" description="Helical" evidence="10">
    <location>
        <begin position="336"/>
        <end position="356"/>
    </location>
</feature>
<dbReference type="GO" id="GO:0006506">
    <property type="term" value="P:GPI anchor biosynthetic process"/>
    <property type="evidence" value="ECO:0007669"/>
    <property type="project" value="UniProtKB-UniPathway"/>
</dbReference>
<evidence type="ECO:0000256" key="2">
    <source>
        <dbReference type="ARBA" id="ARBA00004687"/>
    </source>
</evidence>
<dbReference type="eggNOG" id="COG5542">
    <property type="taxonomic scope" value="Bacteria"/>
</dbReference>
<dbReference type="AlphaFoldDB" id="I0H3M5"/>
<gene>
    <name evidence="11" type="ordered locus">AMIS_23920</name>
</gene>
<keyword evidence="9 10" id="KW-0472">Membrane</keyword>
<feature type="transmembrane region" description="Helical" evidence="10">
    <location>
        <begin position="244"/>
        <end position="263"/>
    </location>
</feature>
<protein>
    <submittedName>
        <fullName evidence="11">Uncharacterized protein</fullName>
    </submittedName>
</protein>
<feature type="transmembrane region" description="Helical" evidence="10">
    <location>
        <begin position="129"/>
        <end position="151"/>
    </location>
</feature>
<proteinExistence type="predicted"/>
<dbReference type="InterPro" id="IPR007315">
    <property type="entry name" value="PIG-V/Gpi18"/>
</dbReference>
<evidence type="ECO:0000256" key="8">
    <source>
        <dbReference type="ARBA" id="ARBA00022989"/>
    </source>
</evidence>
<feature type="transmembrane region" description="Helical" evidence="10">
    <location>
        <begin position="363"/>
        <end position="380"/>
    </location>
</feature>
<organism evidence="11 12">
    <name type="scientific">Actinoplanes missouriensis (strain ATCC 14538 / DSM 43046 / CBS 188.64 / JCM 3121 / NBRC 102363 / NCIMB 12654 / NRRL B-3342 / UNCC 431)</name>
    <dbReference type="NCBI Taxonomy" id="512565"/>
    <lineage>
        <taxon>Bacteria</taxon>
        <taxon>Bacillati</taxon>
        <taxon>Actinomycetota</taxon>
        <taxon>Actinomycetes</taxon>
        <taxon>Micromonosporales</taxon>
        <taxon>Micromonosporaceae</taxon>
        <taxon>Actinoplanes</taxon>
    </lineage>
</organism>
<evidence type="ECO:0000256" key="9">
    <source>
        <dbReference type="ARBA" id="ARBA00023136"/>
    </source>
</evidence>
<evidence type="ECO:0000256" key="7">
    <source>
        <dbReference type="ARBA" id="ARBA00022824"/>
    </source>
</evidence>
<sequence length="411" mass="44366">MTITDVTTAEVRGEPRWRAAVRDAIPAIGIYIFLRLISLEVMSVLARYSYAQDPTKQVYPDGSTNQWRGYTSSLDALVSWDARWYTMIAGQGIGGPLGAVDASGVPYEHRLMFFPLYPWLARPLAQLPFVSPVAACMVISLISAIAAAWGLYLIGRHVHDHRVGIMLAAAWAVAPAAMTQNGAFSESLFTALAAWALWAVLTERWVLAGALAGLSGLSRPTAAALIGVVGLAALIAAIRRRGGWRPYAAMLLAPAGLLGYVGYASHRLGGVDRYFDIHENTFGAWWDYGTSTSKVVWDVMLGNSEDAGKPIRVLNVLILFGFLILLAMLFANRVPWVLSVYALATLVLAAGSHAHISMMGRHLLPAFTVLLVPAVALARTSTRNMVMLLGSLAVLSGWYAGWLPFISGQAI</sequence>
<dbReference type="STRING" id="512565.AMIS_23920"/>
<name>I0H3M5_ACTM4</name>
<evidence type="ECO:0000256" key="5">
    <source>
        <dbReference type="ARBA" id="ARBA00022679"/>
    </source>
</evidence>
<keyword evidence="5" id="KW-0808">Transferase</keyword>
<feature type="transmembrane region" description="Helical" evidence="10">
    <location>
        <begin position="24"/>
        <end position="46"/>
    </location>
</feature>
<dbReference type="HOGENOM" id="CLU_036370_0_1_11"/>
<evidence type="ECO:0000256" key="10">
    <source>
        <dbReference type="SAM" id="Phobius"/>
    </source>
</evidence>
<dbReference type="EMBL" id="AP012319">
    <property type="protein sequence ID" value="BAL87612.1"/>
    <property type="molecule type" value="Genomic_DNA"/>
</dbReference>
<keyword evidence="12" id="KW-1185">Reference proteome</keyword>
<dbReference type="GO" id="GO:0016020">
    <property type="term" value="C:membrane"/>
    <property type="evidence" value="ECO:0007669"/>
    <property type="project" value="GOC"/>
</dbReference>
<accession>I0H3M5</accession>
<keyword evidence="7" id="KW-0256">Endoplasmic reticulum</keyword>
<feature type="transmembrane region" description="Helical" evidence="10">
    <location>
        <begin position="221"/>
        <end position="238"/>
    </location>
</feature>
<feature type="transmembrane region" description="Helical" evidence="10">
    <location>
        <begin position="313"/>
        <end position="330"/>
    </location>
</feature>
<keyword evidence="6 10" id="KW-0812">Transmembrane</keyword>
<evidence type="ECO:0000256" key="6">
    <source>
        <dbReference type="ARBA" id="ARBA00022692"/>
    </source>
</evidence>
<feature type="transmembrane region" description="Helical" evidence="10">
    <location>
        <begin position="386"/>
        <end position="406"/>
    </location>
</feature>
<dbReference type="PANTHER" id="PTHR12468:SF2">
    <property type="entry name" value="GPI MANNOSYLTRANSFERASE 2"/>
    <property type="match status" value="1"/>
</dbReference>
<keyword evidence="8 10" id="KW-1133">Transmembrane helix</keyword>